<dbReference type="InterPro" id="IPR036871">
    <property type="entry name" value="PX_dom_sf"/>
</dbReference>
<reference evidence="1" key="2">
    <citation type="submission" date="2025-09" db="UniProtKB">
        <authorList>
            <consortium name="Ensembl"/>
        </authorList>
    </citation>
    <scope>IDENTIFICATION</scope>
    <source>
        <strain evidence="1">Glennie</strain>
    </source>
</reference>
<sequence>MPLSLDPPSPIHPSDPLHALSALVRPDPRAHLPDLHPVQGTPCDFAPQKVLKKTFPLEAGSLRRSDRVLPKLKGQVCPETGRGPSGPRLGLPLPPHCTPQITAVGGCAVGHMWGMCVHVAWGCACFGGGDW</sequence>
<accession>A0A6I8PRY3</accession>
<dbReference type="GO" id="GO:0035091">
    <property type="term" value="F:phosphatidylinositol binding"/>
    <property type="evidence" value="ECO:0007669"/>
    <property type="project" value="InterPro"/>
</dbReference>
<dbReference type="Bgee" id="ENSOANG00000050062">
    <property type="expression patterns" value="Expressed in testis and 1 other cell type or tissue"/>
</dbReference>
<dbReference type="Proteomes" id="UP000002279">
    <property type="component" value="Unplaced"/>
</dbReference>
<dbReference type="InParanoid" id="A0A6I8PRY3"/>
<dbReference type="AlphaFoldDB" id="A0A6I8PRY3"/>
<dbReference type="Ensembl" id="ENSOANT00000060670.1">
    <property type="protein sequence ID" value="ENSOANP00000054342.1"/>
    <property type="gene ID" value="ENSOANG00000050062.1"/>
</dbReference>
<name>A0A6I8PRY3_ORNAN</name>
<proteinExistence type="predicted"/>
<keyword evidence="2" id="KW-1185">Reference proteome</keyword>
<protein>
    <submittedName>
        <fullName evidence="1">Uncharacterized protein</fullName>
    </submittedName>
</protein>
<organism evidence="1 2">
    <name type="scientific">Ornithorhynchus anatinus</name>
    <name type="common">Duckbill platypus</name>
    <dbReference type="NCBI Taxonomy" id="9258"/>
    <lineage>
        <taxon>Eukaryota</taxon>
        <taxon>Metazoa</taxon>
        <taxon>Chordata</taxon>
        <taxon>Craniata</taxon>
        <taxon>Vertebrata</taxon>
        <taxon>Euteleostomi</taxon>
        <taxon>Mammalia</taxon>
        <taxon>Monotremata</taxon>
        <taxon>Ornithorhynchidae</taxon>
        <taxon>Ornithorhynchus</taxon>
    </lineage>
</organism>
<evidence type="ECO:0000313" key="2">
    <source>
        <dbReference type="Proteomes" id="UP000002279"/>
    </source>
</evidence>
<dbReference type="Gene3D" id="3.30.1520.10">
    <property type="entry name" value="Phox-like domain"/>
    <property type="match status" value="1"/>
</dbReference>
<evidence type="ECO:0000313" key="1">
    <source>
        <dbReference type="Ensembl" id="ENSOANP00000054342.1"/>
    </source>
</evidence>
<reference evidence="1" key="1">
    <citation type="submission" date="2025-08" db="UniProtKB">
        <authorList>
            <consortium name="Ensembl"/>
        </authorList>
    </citation>
    <scope>IDENTIFICATION</scope>
    <source>
        <strain evidence="1">Glennie</strain>
    </source>
</reference>